<dbReference type="Pfam" id="PF07715">
    <property type="entry name" value="Plug"/>
    <property type="match status" value="1"/>
</dbReference>
<evidence type="ECO:0000313" key="10">
    <source>
        <dbReference type="Proteomes" id="UP000056252"/>
    </source>
</evidence>
<keyword evidence="2 7" id="KW-0813">Transport</keyword>
<evidence type="ECO:0000256" key="1">
    <source>
        <dbReference type="ARBA" id="ARBA00004571"/>
    </source>
</evidence>
<keyword evidence="4 7" id="KW-0812">Transmembrane</keyword>
<evidence type="ECO:0000313" key="9">
    <source>
        <dbReference type="EMBL" id="ALO48469.1"/>
    </source>
</evidence>
<dbReference type="eggNOG" id="COG4206">
    <property type="taxonomic scope" value="Bacteria"/>
</dbReference>
<dbReference type="InterPro" id="IPR037066">
    <property type="entry name" value="Plug_dom_sf"/>
</dbReference>
<keyword evidence="6 7" id="KW-0998">Cell outer membrane</keyword>
<evidence type="ECO:0000259" key="8">
    <source>
        <dbReference type="Pfam" id="PF07715"/>
    </source>
</evidence>
<evidence type="ECO:0000256" key="6">
    <source>
        <dbReference type="ARBA" id="ARBA00023237"/>
    </source>
</evidence>
<dbReference type="EMBL" id="CP013195">
    <property type="protein sequence ID" value="ALO48469.1"/>
    <property type="molecule type" value="Genomic_DNA"/>
</dbReference>
<evidence type="ECO:0000256" key="4">
    <source>
        <dbReference type="ARBA" id="ARBA00022692"/>
    </source>
</evidence>
<name>A0A0S2KJQ9_9BACT</name>
<dbReference type="Pfam" id="PF13715">
    <property type="entry name" value="CarbopepD_reg_2"/>
    <property type="match status" value="1"/>
</dbReference>
<keyword evidence="5 7" id="KW-0472">Membrane</keyword>
<dbReference type="STRING" id="76123.AS203_04710"/>
<evidence type="ECO:0000256" key="2">
    <source>
        <dbReference type="ARBA" id="ARBA00022448"/>
    </source>
</evidence>
<dbReference type="RefSeq" id="WP_060544241.1">
    <property type="nucleotide sequence ID" value="NZ_CP013195.1"/>
</dbReference>
<dbReference type="SUPFAM" id="SSF49464">
    <property type="entry name" value="Carboxypeptidase regulatory domain-like"/>
    <property type="match status" value="1"/>
</dbReference>
<evidence type="ECO:0000256" key="5">
    <source>
        <dbReference type="ARBA" id="ARBA00023136"/>
    </source>
</evidence>
<dbReference type="AlphaFoldDB" id="A0A0S2KJQ9"/>
<dbReference type="InterPro" id="IPR012910">
    <property type="entry name" value="Plug_dom"/>
</dbReference>
<evidence type="ECO:0000256" key="3">
    <source>
        <dbReference type="ARBA" id="ARBA00022452"/>
    </source>
</evidence>
<dbReference type="GO" id="GO:0009279">
    <property type="term" value="C:cell outer membrane"/>
    <property type="evidence" value="ECO:0007669"/>
    <property type="project" value="UniProtKB-SubCell"/>
</dbReference>
<organism evidence="9 10">
    <name type="scientific">Hoylesella enoeca</name>
    <dbReference type="NCBI Taxonomy" id="76123"/>
    <lineage>
        <taxon>Bacteria</taxon>
        <taxon>Pseudomonadati</taxon>
        <taxon>Bacteroidota</taxon>
        <taxon>Bacteroidia</taxon>
        <taxon>Bacteroidales</taxon>
        <taxon>Prevotellaceae</taxon>
        <taxon>Hoylesella</taxon>
    </lineage>
</organism>
<dbReference type="InterPro" id="IPR039426">
    <property type="entry name" value="TonB-dep_rcpt-like"/>
</dbReference>
<evidence type="ECO:0000256" key="7">
    <source>
        <dbReference type="PROSITE-ProRule" id="PRU01360"/>
    </source>
</evidence>
<keyword evidence="10" id="KW-1185">Reference proteome</keyword>
<proteinExistence type="inferred from homology"/>
<dbReference type="Gene3D" id="2.40.170.20">
    <property type="entry name" value="TonB-dependent receptor, beta-barrel domain"/>
    <property type="match status" value="1"/>
</dbReference>
<dbReference type="NCBIfam" id="TIGR04056">
    <property type="entry name" value="OMP_RagA_SusC"/>
    <property type="match status" value="1"/>
</dbReference>
<keyword evidence="3 7" id="KW-1134">Transmembrane beta strand</keyword>
<dbReference type="InterPro" id="IPR023996">
    <property type="entry name" value="TonB-dep_OMP_SusC/RagA"/>
</dbReference>
<dbReference type="OrthoDB" id="1450546at2"/>
<sequence length="1016" mass="113535">MRSFRTTVLLVVGLLFAVSLRCHGQENRLFGYVTDVQNEPLVGVTVRVTGTHSIAVTDINGRYQLGGPWKQGAEIVFSYIGYAPKRVKYSGQGQLNVKLSENAKNLGEVVIKAKSNINAIDLRAKSGVVENVDMKRLTEKPMIDMGLALQGMVPGLNIINTGELGSAPQIRIRGNSSLRRGNETNEPLYVLDGQIISAETFYNLNPQDISSIKVLKDAAACALYGVKAANGVLEIASQRGYQGKTTVTYGMDFGITARGRRGVKMMDSAEKLELERLLQNPAAPGYRFSRDFYEKYHATDPNKEQLIREGEQKLDELRNTHTDWFKELIRNNIYQKHSIGIKGGNNVTTYYISGNYTYQGGRMEGNNKQRFNVRMSLDQRIGKLGYLMLGVNGGYAKSKTPNGTTFDPTSLVYNLNPYERKTGSLYSYPNHTYNDLIHQYNSDSSDKNAGVSANLTLNPLAGLTVAYVAGLDILLGEDHRFTPASAYSESNTGVPELARGIYSRTKATTTNLSSNLRATYNHTFGEVHDLTLGANMDYYLFNYDAVGITGYGVGNVDSPSAINRSLHGYRQPEVRNPRDKNAQLGIGVVAGYTFNELYDLYLTYKADASSVLPRDKRWNRAWAAGIGWTPTNYAWLKDNKVLTRLNLKASYGVTANLNGVTASSTVGTFAFSEQAYETSRSLALLSLYNKDLKAEQNRATDIGMTLELFKRVTLDVNWYNRRTEQALLDVPIPTSTGFTTLKRNIGVLQNRGIEAGINARLIDTYDCRLNLGANIAYNSNKVISLYWTDKLYLDEQSLLPNYEVGKAYDMLYGAHSLGINPLTGYPVFLTPNGKEKQGTEPLTRDDFVSLGHLTPPYSGSFNANFSYKSFDFDISFYYVFGGKQRFNYQYVRNRDQAIYNAVSGQTERMWFKRGDENKEYWTPFYTQTTAEENLALYPNSRTVGNSDYLKLSSMSIRYRIPSNALHKVLPFIQYANVGLQGSNLFTWTAYKESDPESGKLAGTIQPVFTFHVNLTF</sequence>
<comment type="subcellular location">
    <subcellularLocation>
        <location evidence="1 7">Cell outer membrane</location>
        <topology evidence="1 7">Multi-pass membrane protein</topology>
    </subcellularLocation>
</comment>
<dbReference type="KEGG" id="peo:AS203_04710"/>
<dbReference type="Gene3D" id="2.170.130.10">
    <property type="entry name" value="TonB-dependent receptor, plug domain"/>
    <property type="match status" value="1"/>
</dbReference>
<dbReference type="SUPFAM" id="SSF56935">
    <property type="entry name" value="Porins"/>
    <property type="match status" value="1"/>
</dbReference>
<dbReference type="PROSITE" id="PS52016">
    <property type="entry name" value="TONB_DEPENDENT_REC_3"/>
    <property type="match status" value="1"/>
</dbReference>
<dbReference type="InterPro" id="IPR008969">
    <property type="entry name" value="CarboxyPept-like_regulatory"/>
</dbReference>
<comment type="similarity">
    <text evidence="7">Belongs to the TonB-dependent receptor family.</text>
</comment>
<reference evidence="10" key="1">
    <citation type="submission" date="2015-11" db="EMBL/GenBank/DDBJ databases">
        <authorList>
            <person name="Holder M.E."/>
            <person name="Ajami N.J."/>
            <person name="Petrosino J.F."/>
        </authorList>
    </citation>
    <scope>NUCLEOTIDE SEQUENCE [LARGE SCALE GENOMIC DNA]</scope>
    <source>
        <strain evidence="10">F0113</strain>
    </source>
</reference>
<dbReference type="InterPro" id="IPR036942">
    <property type="entry name" value="Beta-barrel_TonB_sf"/>
</dbReference>
<gene>
    <name evidence="9" type="ORF">AS203_04710</name>
</gene>
<feature type="domain" description="TonB-dependent receptor plug" evidence="8">
    <location>
        <begin position="123"/>
        <end position="232"/>
    </location>
</feature>
<dbReference type="Proteomes" id="UP000056252">
    <property type="component" value="Chromosome"/>
</dbReference>
<accession>A0A0S2KJQ9</accession>
<dbReference type="Gene3D" id="2.60.40.1120">
    <property type="entry name" value="Carboxypeptidase-like, regulatory domain"/>
    <property type="match status" value="1"/>
</dbReference>
<protein>
    <submittedName>
        <fullName evidence="9">SusC/RagA family TonB-linked outer membrane protein</fullName>
    </submittedName>
</protein>